<name>A0A0A0I9P3_CLONO</name>
<sequence length="186" mass="21703">MKSLLFLLQYIVKPRTTGAIMPSSKYLAKKMINKINFNTAKYIVEYDPGTGVFTDEIIKHKNENTVILLIEYNTNFYNALREKYSDIENLYLINGSAENIDEYLKDFNIPYIDYVVSGLPFASLPKNISSTILRKTMCLLKKDGKFITFQYTLFMKNYINKYFSSININREYRNIPPAYVLNCSNK</sequence>
<dbReference type="OrthoDB" id="9805585at2"/>
<evidence type="ECO:0000256" key="4">
    <source>
        <dbReference type="ARBA" id="ARBA00022884"/>
    </source>
</evidence>
<reference evidence="5 6" key="1">
    <citation type="submission" date="2014-01" db="EMBL/GenBank/DDBJ databases">
        <title>Plasmidome dynamics in the species complex Clostridium novyi sensu lato converts strains of independent lineages into distinctly different pathogens.</title>
        <authorList>
            <person name="Skarin H."/>
            <person name="Segerman B."/>
        </authorList>
    </citation>
    <scope>NUCLEOTIDE SEQUENCE [LARGE SCALE GENOMIC DNA]</scope>
    <source>
        <strain evidence="5 6">4552</strain>
    </source>
</reference>
<evidence type="ECO:0000256" key="1">
    <source>
        <dbReference type="ARBA" id="ARBA00022603"/>
    </source>
</evidence>
<keyword evidence="1 5" id="KW-0489">Methyltransferase</keyword>
<dbReference type="RefSeq" id="WP_039255036.1">
    <property type="nucleotide sequence ID" value="NZ_JENJ01000024.1"/>
</dbReference>
<protein>
    <submittedName>
        <fullName evidence="5">SAM-dependent methyltransferase</fullName>
    </submittedName>
</protein>
<keyword evidence="4" id="KW-0694">RNA-binding</keyword>
<dbReference type="Proteomes" id="UP000030012">
    <property type="component" value="Unassembled WGS sequence"/>
</dbReference>
<dbReference type="SUPFAM" id="SSF53335">
    <property type="entry name" value="S-adenosyl-L-methionine-dependent methyltransferases"/>
    <property type="match status" value="1"/>
</dbReference>
<gene>
    <name evidence="5" type="ORF">Z968_06850</name>
</gene>
<dbReference type="PANTHER" id="PTHR11727">
    <property type="entry name" value="DIMETHYLADENOSINE TRANSFERASE"/>
    <property type="match status" value="1"/>
</dbReference>
<evidence type="ECO:0000313" key="6">
    <source>
        <dbReference type="Proteomes" id="UP000030012"/>
    </source>
</evidence>
<keyword evidence="2 5" id="KW-0808">Transferase</keyword>
<dbReference type="GO" id="GO:0003723">
    <property type="term" value="F:RNA binding"/>
    <property type="evidence" value="ECO:0007669"/>
    <property type="project" value="UniProtKB-KW"/>
</dbReference>
<dbReference type="InterPro" id="IPR029063">
    <property type="entry name" value="SAM-dependent_MTases_sf"/>
</dbReference>
<dbReference type="EMBL" id="JENJ01000024">
    <property type="protein sequence ID" value="KGM96340.1"/>
    <property type="molecule type" value="Genomic_DNA"/>
</dbReference>
<proteinExistence type="predicted"/>
<keyword evidence="3" id="KW-0949">S-adenosyl-L-methionine</keyword>
<evidence type="ECO:0000256" key="2">
    <source>
        <dbReference type="ARBA" id="ARBA00022679"/>
    </source>
</evidence>
<dbReference type="PANTHER" id="PTHR11727:SF14">
    <property type="entry name" value="BLL8166 PROTEIN"/>
    <property type="match status" value="1"/>
</dbReference>
<dbReference type="Pfam" id="PF00398">
    <property type="entry name" value="RrnaAD"/>
    <property type="match status" value="1"/>
</dbReference>
<dbReference type="GO" id="GO:0000179">
    <property type="term" value="F:rRNA (adenine-N6,N6-)-dimethyltransferase activity"/>
    <property type="evidence" value="ECO:0007669"/>
    <property type="project" value="TreeGrafter"/>
</dbReference>
<dbReference type="InterPro" id="IPR001737">
    <property type="entry name" value="KsgA/Erm"/>
</dbReference>
<accession>A0A0A0I9P3</accession>
<evidence type="ECO:0000313" key="5">
    <source>
        <dbReference type="EMBL" id="KGM96340.1"/>
    </source>
</evidence>
<organism evidence="5 6">
    <name type="scientific">Clostridium novyi A str. 4552</name>
    <dbReference type="NCBI Taxonomy" id="1444289"/>
    <lineage>
        <taxon>Bacteria</taxon>
        <taxon>Bacillati</taxon>
        <taxon>Bacillota</taxon>
        <taxon>Clostridia</taxon>
        <taxon>Eubacteriales</taxon>
        <taxon>Clostridiaceae</taxon>
        <taxon>Clostridium</taxon>
    </lineage>
</organism>
<comment type="caution">
    <text evidence="5">The sequence shown here is derived from an EMBL/GenBank/DDBJ whole genome shotgun (WGS) entry which is preliminary data.</text>
</comment>
<dbReference type="AlphaFoldDB" id="A0A0A0I9P3"/>
<dbReference type="Gene3D" id="3.40.50.150">
    <property type="entry name" value="Vaccinia Virus protein VP39"/>
    <property type="match status" value="1"/>
</dbReference>
<evidence type="ECO:0000256" key="3">
    <source>
        <dbReference type="ARBA" id="ARBA00022691"/>
    </source>
</evidence>